<protein>
    <recommendedName>
        <fullName evidence="6">FAD-binding domain-containing protein</fullName>
    </recommendedName>
</protein>
<evidence type="ECO:0000256" key="4">
    <source>
        <dbReference type="ARBA" id="ARBA00023002"/>
    </source>
</evidence>
<evidence type="ECO:0000313" key="8">
    <source>
        <dbReference type="Proteomes" id="UP000749646"/>
    </source>
</evidence>
<dbReference type="GO" id="GO:0004497">
    <property type="term" value="F:monooxygenase activity"/>
    <property type="evidence" value="ECO:0007669"/>
    <property type="project" value="InterPro"/>
</dbReference>
<evidence type="ECO:0000256" key="5">
    <source>
        <dbReference type="SAM" id="MobiDB-lite"/>
    </source>
</evidence>
<evidence type="ECO:0000256" key="3">
    <source>
        <dbReference type="ARBA" id="ARBA00022827"/>
    </source>
</evidence>
<keyword evidence="8" id="KW-1185">Reference proteome</keyword>
<keyword evidence="2" id="KW-0285">Flavoprotein</keyword>
<dbReference type="EMBL" id="JAAAHW010007863">
    <property type="protein sequence ID" value="KAF9946027.1"/>
    <property type="molecule type" value="Genomic_DNA"/>
</dbReference>
<organism evidence="7 8">
    <name type="scientific">Modicella reniformis</name>
    <dbReference type="NCBI Taxonomy" id="1440133"/>
    <lineage>
        <taxon>Eukaryota</taxon>
        <taxon>Fungi</taxon>
        <taxon>Fungi incertae sedis</taxon>
        <taxon>Mucoromycota</taxon>
        <taxon>Mortierellomycotina</taxon>
        <taxon>Mortierellomycetes</taxon>
        <taxon>Mortierellales</taxon>
        <taxon>Mortierellaceae</taxon>
        <taxon>Modicella</taxon>
    </lineage>
</organism>
<dbReference type="InterPro" id="IPR050562">
    <property type="entry name" value="FAD_mOase_fung"/>
</dbReference>
<name>A0A9P6ISS7_9FUNG</name>
<dbReference type="PANTHER" id="PTHR47356">
    <property type="entry name" value="FAD-DEPENDENT MONOOXYGENASE ASQG-RELATED"/>
    <property type="match status" value="1"/>
</dbReference>
<gene>
    <name evidence="7" type="ORF">BGZ65_010146</name>
</gene>
<comment type="caution">
    <text evidence="7">The sequence shown here is derived from an EMBL/GenBank/DDBJ whole genome shotgun (WGS) entry which is preliminary data.</text>
</comment>
<feature type="non-terminal residue" evidence="7">
    <location>
        <position position="392"/>
    </location>
</feature>
<dbReference type="Gene3D" id="3.50.50.60">
    <property type="entry name" value="FAD/NAD(P)-binding domain"/>
    <property type="match status" value="1"/>
</dbReference>
<dbReference type="Proteomes" id="UP000749646">
    <property type="component" value="Unassembled WGS sequence"/>
</dbReference>
<evidence type="ECO:0000256" key="1">
    <source>
        <dbReference type="ARBA" id="ARBA00007992"/>
    </source>
</evidence>
<feature type="domain" description="FAD-binding" evidence="6">
    <location>
        <begin position="16"/>
        <end position="231"/>
    </location>
</feature>
<accession>A0A9P6ISS7</accession>
<keyword evidence="3" id="KW-0274">FAD</keyword>
<proteinExistence type="inferred from homology"/>
<feature type="compositionally biased region" description="Low complexity" evidence="5">
    <location>
        <begin position="287"/>
        <end position="302"/>
    </location>
</feature>
<dbReference type="PANTHER" id="PTHR47356:SF2">
    <property type="entry name" value="FAD-BINDING DOMAIN-CONTAINING PROTEIN-RELATED"/>
    <property type="match status" value="1"/>
</dbReference>
<keyword evidence="4" id="KW-0560">Oxidoreductase</keyword>
<dbReference type="InterPro" id="IPR036188">
    <property type="entry name" value="FAD/NAD-bd_sf"/>
</dbReference>
<feature type="domain" description="FAD-binding" evidence="6">
    <location>
        <begin position="346"/>
        <end position="391"/>
    </location>
</feature>
<comment type="similarity">
    <text evidence="1">Belongs to the paxM FAD-dependent monooxygenase family.</text>
</comment>
<dbReference type="SUPFAM" id="SSF51905">
    <property type="entry name" value="FAD/NAD(P)-binding domain"/>
    <property type="match status" value="1"/>
</dbReference>
<reference evidence="7" key="1">
    <citation type="journal article" date="2020" name="Fungal Divers.">
        <title>Resolving the Mortierellaceae phylogeny through synthesis of multi-gene phylogenetics and phylogenomics.</title>
        <authorList>
            <person name="Vandepol N."/>
            <person name="Liber J."/>
            <person name="Desiro A."/>
            <person name="Na H."/>
            <person name="Kennedy M."/>
            <person name="Barry K."/>
            <person name="Grigoriev I.V."/>
            <person name="Miller A.N."/>
            <person name="O'Donnell K."/>
            <person name="Stajich J.E."/>
            <person name="Bonito G."/>
        </authorList>
    </citation>
    <scope>NUCLEOTIDE SEQUENCE</scope>
    <source>
        <strain evidence="7">MES-2147</strain>
    </source>
</reference>
<dbReference type="GO" id="GO:0071949">
    <property type="term" value="F:FAD binding"/>
    <property type="evidence" value="ECO:0007669"/>
    <property type="project" value="InterPro"/>
</dbReference>
<sequence>MSILTISHKKDHNTIKALIVGGGITGLAIAVMMDLAGIEYQVLERNEGNEDEMGSFLSLGPPVLRLLEQMGLLKEFEKISKPCSGMTIFDSECRRMGGLESLDKERYGYAYRTTTRPLFHKILRDRVPKSSLHRGKVVVETLQNPNGVSCKCSDGSTYYGDIVIGADGTHSLTRERLYTQLAELGKLSEADMEPSVYEHVGLTGISQPLDSKDFPVVAEENSEVQVIYTKELPCSFWYFPINGNRIAWSVNGQLQAPKQKLHAYSRTATSTPRRDPGATKRPHLRHSSSFSSTISSSALSQPSHQKVHDDWLATAPDFEEEFQELLDARCLVGVGSVRDFLRYTSREHISRVDQEERLYKTWHHGRIVLVGDACHQHLMIGGQGPTQGLLDA</sequence>
<dbReference type="InterPro" id="IPR002938">
    <property type="entry name" value="FAD-bd"/>
</dbReference>
<dbReference type="Pfam" id="PF01494">
    <property type="entry name" value="FAD_binding_3"/>
    <property type="match status" value="2"/>
</dbReference>
<feature type="region of interest" description="Disordered" evidence="5">
    <location>
        <begin position="259"/>
        <end position="302"/>
    </location>
</feature>
<evidence type="ECO:0000259" key="6">
    <source>
        <dbReference type="Pfam" id="PF01494"/>
    </source>
</evidence>
<evidence type="ECO:0000256" key="2">
    <source>
        <dbReference type="ARBA" id="ARBA00022630"/>
    </source>
</evidence>
<evidence type="ECO:0000313" key="7">
    <source>
        <dbReference type="EMBL" id="KAF9946027.1"/>
    </source>
</evidence>
<dbReference type="PRINTS" id="PR00420">
    <property type="entry name" value="RNGMNOXGNASE"/>
</dbReference>
<dbReference type="OrthoDB" id="655030at2759"/>
<dbReference type="AlphaFoldDB" id="A0A9P6ISS7"/>